<evidence type="ECO:0000256" key="1">
    <source>
        <dbReference type="ARBA" id="ARBA00001771"/>
    </source>
</evidence>
<keyword evidence="8 11" id="KW-0067">ATP-binding</keyword>
<evidence type="ECO:0000256" key="9">
    <source>
        <dbReference type="ARBA" id="ARBA00022842"/>
    </source>
</evidence>
<comment type="similarity">
    <text evidence="11">Belongs to the Thz kinase family.</text>
</comment>
<comment type="caution">
    <text evidence="12">The sequence shown here is derived from an EMBL/GenBank/DDBJ whole genome shotgun (WGS) entry which is preliminary data.</text>
</comment>
<feature type="binding site" evidence="11">
    <location>
        <position position="115"/>
    </location>
    <ligand>
        <name>ATP</name>
        <dbReference type="ChEBI" id="CHEBI:30616"/>
    </ligand>
</feature>
<comment type="pathway">
    <text evidence="3 11">Cofactor biosynthesis; thiamine diphosphate biosynthesis; 4-methyl-5-(2-phosphoethyl)-thiazole from 5-(2-hydroxyethyl)-4-methylthiazole: step 1/1.</text>
</comment>
<feature type="binding site" evidence="11">
    <location>
        <position position="187"/>
    </location>
    <ligand>
        <name>substrate</name>
    </ligand>
</feature>
<dbReference type="PRINTS" id="PR01099">
    <property type="entry name" value="HYETHTZKNASE"/>
</dbReference>
<dbReference type="PIRSF" id="PIRSF000513">
    <property type="entry name" value="Thz_kinase"/>
    <property type="match status" value="1"/>
</dbReference>
<dbReference type="Proteomes" id="UP000647980">
    <property type="component" value="Unassembled WGS sequence"/>
</dbReference>
<evidence type="ECO:0000256" key="10">
    <source>
        <dbReference type="ARBA" id="ARBA00022977"/>
    </source>
</evidence>
<dbReference type="InterPro" id="IPR029056">
    <property type="entry name" value="Ribokinase-like"/>
</dbReference>
<organism evidence="12 13">
    <name type="scientific">Jeotgalicoccus nanhaiensis</name>
    <dbReference type="NCBI Taxonomy" id="568603"/>
    <lineage>
        <taxon>Bacteria</taxon>
        <taxon>Bacillati</taxon>
        <taxon>Bacillota</taxon>
        <taxon>Bacilli</taxon>
        <taxon>Bacillales</taxon>
        <taxon>Staphylococcaceae</taxon>
        <taxon>Jeotgalicoccus</taxon>
    </lineage>
</organism>
<comment type="cofactor">
    <cofactor evidence="2 11">
        <name>Mg(2+)</name>
        <dbReference type="ChEBI" id="CHEBI:18420"/>
    </cofactor>
</comment>
<evidence type="ECO:0000256" key="2">
    <source>
        <dbReference type="ARBA" id="ARBA00001946"/>
    </source>
</evidence>
<evidence type="ECO:0000313" key="12">
    <source>
        <dbReference type="EMBL" id="MBF0754766.1"/>
    </source>
</evidence>
<dbReference type="Gene3D" id="3.40.1190.20">
    <property type="match status" value="1"/>
</dbReference>
<dbReference type="HAMAP" id="MF_00228">
    <property type="entry name" value="Thz_kinase"/>
    <property type="match status" value="1"/>
</dbReference>
<dbReference type="Pfam" id="PF02110">
    <property type="entry name" value="HK"/>
    <property type="match status" value="1"/>
</dbReference>
<dbReference type="GO" id="GO:0004417">
    <property type="term" value="F:hydroxyethylthiazole kinase activity"/>
    <property type="evidence" value="ECO:0007669"/>
    <property type="project" value="UniProtKB-EC"/>
</dbReference>
<dbReference type="NCBIfam" id="NF006830">
    <property type="entry name" value="PRK09355.1"/>
    <property type="match status" value="1"/>
</dbReference>
<evidence type="ECO:0000256" key="4">
    <source>
        <dbReference type="ARBA" id="ARBA00022679"/>
    </source>
</evidence>
<evidence type="ECO:0000256" key="7">
    <source>
        <dbReference type="ARBA" id="ARBA00022777"/>
    </source>
</evidence>
<gene>
    <name evidence="11 12" type="primary">thiM</name>
    <name evidence="12" type="ORF">IR135_11065</name>
</gene>
<dbReference type="InterPro" id="IPR000417">
    <property type="entry name" value="Hyethyz_kinase"/>
</dbReference>
<accession>A0ABR9Y143</accession>
<keyword evidence="7 11" id="KW-0418">Kinase</keyword>
<evidence type="ECO:0000313" key="13">
    <source>
        <dbReference type="Proteomes" id="UP000647980"/>
    </source>
</evidence>
<evidence type="ECO:0000256" key="6">
    <source>
        <dbReference type="ARBA" id="ARBA00022741"/>
    </source>
</evidence>
<sequence length="258" mass="27426">MQMIEELRKNTPLVVCITNDVVKPFTANSLLALGASPIMSGEKSEAPDILKHAGALLLNIGTCTEEKVPLYEEMAHCANQYNIPIVLDPVGYGASVFRRNLTDKLLSEYDIALVKGNAGEILALSGKEAVSKGVDSIIEGNTLDIAKAAHSMLNAPVLVTGEMDAYVNEKQTVIMHNGHKYQEVITGSGCVLGAITAAFLAVEESTESIVAAVSLYNIAAEKAAGAAGGPGTFAALLIDEIYNFKTADFSVKRVDYYE</sequence>
<evidence type="ECO:0000256" key="3">
    <source>
        <dbReference type="ARBA" id="ARBA00004868"/>
    </source>
</evidence>
<keyword evidence="5 11" id="KW-0479">Metal-binding</keyword>
<feature type="binding site" evidence="11">
    <location>
        <position position="39"/>
    </location>
    <ligand>
        <name>substrate</name>
    </ligand>
</feature>
<comment type="catalytic activity">
    <reaction evidence="1 11">
        <text>5-(2-hydroxyethyl)-4-methylthiazole + ATP = 4-methyl-5-(2-phosphooxyethyl)-thiazole + ADP + H(+)</text>
        <dbReference type="Rhea" id="RHEA:24212"/>
        <dbReference type="ChEBI" id="CHEBI:15378"/>
        <dbReference type="ChEBI" id="CHEBI:17957"/>
        <dbReference type="ChEBI" id="CHEBI:30616"/>
        <dbReference type="ChEBI" id="CHEBI:58296"/>
        <dbReference type="ChEBI" id="CHEBI:456216"/>
        <dbReference type="EC" id="2.7.1.50"/>
    </reaction>
</comment>
<keyword evidence="10 11" id="KW-0784">Thiamine biosynthesis</keyword>
<comment type="function">
    <text evidence="11">Catalyzes the phosphorylation of the hydroxyl group of 4-methyl-5-beta-hydroxyethylthiazole (THZ).</text>
</comment>
<dbReference type="EMBL" id="JADGLW010000011">
    <property type="protein sequence ID" value="MBF0754766.1"/>
    <property type="molecule type" value="Genomic_DNA"/>
</dbReference>
<keyword evidence="9 11" id="KW-0460">Magnesium</keyword>
<protein>
    <recommendedName>
        <fullName evidence="11">Hydroxyethylthiazole kinase</fullName>
        <ecNumber evidence="11">2.7.1.50</ecNumber>
    </recommendedName>
    <alternativeName>
        <fullName evidence="11">4-methyl-5-beta-hydroxyethylthiazole kinase</fullName>
        <shortName evidence="11">TH kinase</shortName>
        <shortName evidence="11">Thz kinase</shortName>
    </alternativeName>
</protein>
<evidence type="ECO:0000256" key="11">
    <source>
        <dbReference type="HAMAP-Rule" id="MF_00228"/>
    </source>
</evidence>
<dbReference type="SUPFAM" id="SSF53613">
    <property type="entry name" value="Ribokinase-like"/>
    <property type="match status" value="1"/>
</dbReference>
<keyword evidence="4 11" id="KW-0808">Transferase</keyword>
<evidence type="ECO:0000256" key="5">
    <source>
        <dbReference type="ARBA" id="ARBA00022723"/>
    </source>
</evidence>
<dbReference type="EC" id="2.7.1.50" evidence="11"/>
<keyword evidence="6 11" id="KW-0547">Nucleotide-binding</keyword>
<name>A0ABR9Y143_9STAP</name>
<keyword evidence="13" id="KW-1185">Reference proteome</keyword>
<feature type="binding site" evidence="11">
    <location>
        <position position="160"/>
    </location>
    <ligand>
        <name>ATP</name>
        <dbReference type="ChEBI" id="CHEBI:30616"/>
    </ligand>
</feature>
<dbReference type="CDD" id="cd01170">
    <property type="entry name" value="THZ_kinase"/>
    <property type="match status" value="1"/>
</dbReference>
<proteinExistence type="inferred from homology"/>
<reference evidence="12 13" key="1">
    <citation type="submission" date="2020-10" db="EMBL/GenBank/DDBJ databases">
        <title>Mouse Oral microbiota.</title>
        <authorList>
            <person name="Joseph S."/>
            <person name="Aduse-Opoku J."/>
        </authorList>
    </citation>
    <scope>NUCLEOTIDE SEQUENCE [LARGE SCALE GENOMIC DNA]</scope>
    <source>
        <strain evidence="12 13">19428wE5_W307</strain>
    </source>
</reference>
<evidence type="ECO:0000256" key="8">
    <source>
        <dbReference type="ARBA" id="ARBA00022840"/>
    </source>
</evidence>